<dbReference type="Proteomes" id="UP000504638">
    <property type="component" value="Unplaced"/>
</dbReference>
<evidence type="ECO:0000256" key="12">
    <source>
        <dbReference type="SAM" id="MobiDB-lite"/>
    </source>
</evidence>
<keyword evidence="4 11" id="KW-0138">CF(0)</keyword>
<dbReference type="GO" id="GO:0005743">
    <property type="term" value="C:mitochondrial inner membrane"/>
    <property type="evidence" value="ECO:0007669"/>
    <property type="project" value="UniProtKB-SubCell"/>
</dbReference>
<dbReference type="EMBL" id="ML975154">
    <property type="protein sequence ID" value="KAF1813713.1"/>
    <property type="molecule type" value="Genomic_DNA"/>
</dbReference>
<dbReference type="InterPro" id="IPR008386">
    <property type="entry name" value="ATP_synth_F0_esu_mt"/>
</dbReference>
<dbReference type="GeneID" id="54421731"/>
<comment type="function">
    <text evidence="11">Subunit e, of the mitochondrial membrane ATP synthase complex (F(1)F(0) ATP synthase or Complex V) that produces ATP from ADP in the presence of a proton gradient across the membrane which is generated by electron transport complexes of the respiratory chain. ATP synthase complex consist of a soluble F(1) head domain - the catalytic core - and a membrane F(1) domain - the membrane proton channel. These two domains are linked by a central stalk rotating inside the F(1) region and a stationary peripheral stalk. During catalysis, ATP synthesis in the catalytic domain of F(1) is coupled via a rotary mechanism of the central stalk subunits to proton translocation. In vivo, can only synthesize ATP although its ATP hydrolase activity can be activated artificially in vitro. Part of the complex F(0) domain.</text>
</comment>
<evidence type="ECO:0000313" key="13">
    <source>
        <dbReference type="EMBL" id="KAF1813713.1"/>
    </source>
</evidence>
<dbReference type="OrthoDB" id="2125027at2759"/>
<reference evidence="15" key="2">
    <citation type="submission" date="2020-04" db="EMBL/GenBank/DDBJ databases">
        <authorList>
            <consortium name="NCBI Genome Project"/>
        </authorList>
    </citation>
    <scope>NUCLEOTIDE SEQUENCE</scope>
    <source>
        <strain evidence="15">CBS 781.70</strain>
    </source>
</reference>
<evidence type="ECO:0000256" key="3">
    <source>
        <dbReference type="ARBA" id="ARBA00022448"/>
    </source>
</evidence>
<reference evidence="15" key="3">
    <citation type="submission" date="2025-04" db="UniProtKB">
        <authorList>
            <consortium name="RefSeq"/>
        </authorList>
    </citation>
    <scope>IDENTIFICATION</scope>
    <source>
        <strain evidence="15">CBS 781.70</strain>
    </source>
</reference>
<keyword evidence="5 11" id="KW-0375">Hydrogen ion transport</keyword>
<evidence type="ECO:0000256" key="4">
    <source>
        <dbReference type="ARBA" id="ARBA00022547"/>
    </source>
</evidence>
<dbReference type="Pfam" id="PF05680">
    <property type="entry name" value="ATP-synt_E"/>
    <property type="match status" value="1"/>
</dbReference>
<feature type="region of interest" description="Disordered" evidence="12">
    <location>
        <begin position="52"/>
        <end position="72"/>
    </location>
</feature>
<evidence type="ECO:0000256" key="5">
    <source>
        <dbReference type="ARBA" id="ARBA00022781"/>
    </source>
</evidence>
<dbReference type="GO" id="GO:0015078">
    <property type="term" value="F:proton transmembrane transporter activity"/>
    <property type="evidence" value="ECO:0007669"/>
    <property type="project" value="InterPro"/>
</dbReference>
<name>A0A6G1G6N6_9PEZI</name>
<keyword evidence="6 11" id="KW-0999">Mitochondrion inner membrane</keyword>
<sequence length="82" mass="9237">MASEAVNVLRWLAGGLGVFYGFTHQRSLSAQDRAAALQREYQKKEQLISQAKQEYAVHTGKAPRNNKPKMDEIEAYLTGQLE</sequence>
<evidence type="ECO:0000256" key="1">
    <source>
        <dbReference type="ARBA" id="ARBA00004273"/>
    </source>
</evidence>
<keyword evidence="8 11" id="KW-0496">Mitochondrion</keyword>
<keyword evidence="10 11" id="KW-0066">ATP synthesis</keyword>
<protein>
    <recommendedName>
        <fullName evidence="11">ATP synthase F(0) complex subunit e, mitochondrial</fullName>
    </recommendedName>
</protein>
<dbReference type="RefSeq" id="XP_033535344.1">
    <property type="nucleotide sequence ID" value="XM_033681161.1"/>
</dbReference>
<keyword evidence="9" id="KW-0472">Membrane</keyword>
<evidence type="ECO:0000313" key="14">
    <source>
        <dbReference type="Proteomes" id="UP000504638"/>
    </source>
</evidence>
<evidence type="ECO:0000256" key="11">
    <source>
        <dbReference type="RuleBase" id="RU367005"/>
    </source>
</evidence>
<keyword evidence="3 11" id="KW-0813">Transport</keyword>
<comment type="subcellular location">
    <subcellularLocation>
        <location evidence="1 11">Mitochondrion inner membrane</location>
    </subcellularLocation>
</comment>
<gene>
    <name evidence="13 15" type="ORF">P152DRAFT_472535</name>
</gene>
<reference evidence="13 15" key="1">
    <citation type="submission" date="2020-01" db="EMBL/GenBank/DDBJ databases">
        <authorList>
            <consortium name="DOE Joint Genome Institute"/>
            <person name="Haridas S."/>
            <person name="Albert R."/>
            <person name="Binder M."/>
            <person name="Bloem J."/>
            <person name="Labutti K."/>
            <person name="Salamov A."/>
            <person name="Andreopoulos B."/>
            <person name="Baker S.E."/>
            <person name="Barry K."/>
            <person name="Bills G."/>
            <person name="Bluhm B.H."/>
            <person name="Cannon C."/>
            <person name="Castanera R."/>
            <person name="Culley D.E."/>
            <person name="Daum C."/>
            <person name="Ezra D."/>
            <person name="Gonzalez J.B."/>
            <person name="Henrissat B."/>
            <person name="Kuo A."/>
            <person name="Liang C."/>
            <person name="Lipzen A."/>
            <person name="Lutzoni F."/>
            <person name="Magnuson J."/>
            <person name="Mondo S."/>
            <person name="Nolan M."/>
            <person name="Ohm R."/>
            <person name="Pangilinan J."/>
            <person name="Park H.-J."/>
            <person name="Ramirez L."/>
            <person name="Alfaro M."/>
            <person name="Sun H."/>
            <person name="Tritt A."/>
            <person name="Yoshinaga Y."/>
            <person name="Zwiers L.-H."/>
            <person name="Turgeon B.G."/>
            <person name="Goodwin S.B."/>
            <person name="Spatafora J.W."/>
            <person name="Crous P.W."/>
            <person name="Grigoriev I.V."/>
        </authorList>
    </citation>
    <scope>NUCLEOTIDE SEQUENCE</scope>
    <source>
        <strain evidence="13 15">CBS 781.70</strain>
    </source>
</reference>
<proteinExistence type="inferred from homology"/>
<evidence type="ECO:0000256" key="2">
    <source>
        <dbReference type="ARBA" id="ARBA00007333"/>
    </source>
</evidence>
<organism evidence="13">
    <name type="scientific">Eremomyces bilateralis CBS 781.70</name>
    <dbReference type="NCBI Taxonomy" id="1392243"/>
    <lineage>
        <taxon>Eukaryota</taxon>
        <taxon>Fungi</taxon>
        <taxon>Dikarya</taxon>
        <taxon>Ascomycota</taxon>
        <taxon>Pezizomycotina</taxon>
        <taxon>Dothideomycetes</taxon>
        <taxon>Dothideomycetes incertae sedis</taxon>
        <taxon>Eremomycetales</taxon>
        <taxon>Eremomycetaceae</taxon>
        <taxon>Eremomyces</taxon>
    </lineage>
</organism>
<evidence type="ECO:0000256" key="10">
    <source>
        <dbReference type="ARBA" id="ARBA00023310"/>
    </source>
</evidence>
<evidence type="ECO:0000256" key="7">
    <source>
        <dbReference type="ARBA" id="ARBA00023065"/>
    </source>
</evidence>
<dbReference type="GO" id="GO:0015986">
    <property type="term" value="P:proton motive force-driven ATP synthesis"/>
    <property type="evidence" value="ECO:0007669"/>
    <property type="project" value="InterPro"/>
</dbReference>
<keyword evidence="14" id="KW-1185">Reference proteome</keyword>
<accession>A0A6G1G6N6</accession>
<comment type="subunit">
    <text evidence="11">F-type ATPases have 2 components, CF(1) - the catalytic core - and CF(0) - the membrane proton channel. CF(1) and CF(0) have multiple subunits.</text>
</comment>
<evidence type="ECO:0000313" key="15">
    <source>
        <dbReference type="RefSeq" id="XP_033535344.1"/>
    </source>
</evidence>
<keyword evidence="7 11" id="KW-0406">Ion transport</keyword>
<evidence type="ECO:0000256" key="6">
    <source>
        <dbReference type="ARBA" id="ARBA00022792"/>
    </source>
</evidence>
<dbReference type="AlphaFoldDB" id="A0A6G1G6N6"/>
<evidence type="ECO:0000256" key="9">
    <source>
        <dbReference type="ARBA" id="ARBA00023136"/>
    </source>
</evidence>
<comment type="similarity">
    <text evidence="2 11">Belongs to the ATPase e subunit family.</text>
</comment>
<dbReference type="GO" id="GO:0045259">
    <property type="term" value="C:proton-transporting ATP synthase complex"/>
    <property type="evidence" value="ECO:0007669"/>
    <property type="project" value="UniProtKB-UniRule"/>
</dbReference>
<evidence type="ECO:0000256" key="8">
    <source>
        <dbReference type="ARBA" id="ARBA00023128"/>
    </source>
</evidence>